<proteinExistence type="predicted"/>
<organism evidence="3 4">
    <name type="scientific">Mycetocola miduiensis</name>
    <dbReference type="NCBI Taxonomy" id="995034"/>
    <lineage>
        <taxon>Bacteria</taxon>
        <taxon>Bacillati</taxon>
        <taxon>Actinomycetota</taxon>
        <taxon>Actinomycetes</taxon>
        <taxon>Micrococcales</taxon>
        <taxon>Microbacteriaceae</taxon>
        <taxon>Mycetocola</taxon>
    </lineage>
</organism>
<dbReference type="Proteomes" id="UP000198867">
    <property type="component" value="Unassembled WGS sequence"/>
</dbReference>
<dbReference type="EMBL" id="FOVM01000007">
    <property type="protein sequence ID" value="SFN89349.1"/>
    <property type="molecule type" value="Genomic_DNA"/>
</dbReference>
<keyword evidence="2" id="KW-1133">Transmembrane helix</keyword>
<dbReference type="RefSeq" id="WP_090711908.1">
    <property type="nucleotide sequence ID" value="NZ_FOVM01000007.1"/>
</dbReference>
<protein>
    <recommendedName>
        <fullName evidence="5">5-bromo-4-chloroindolyl phosphate hydrolysis protein</fullName>
    </recommendedName>
</protein>
<keyword evidence="2" id="KW-0812">Transmembrane</keyword>
<keyword evidence="4" id="KW-1185">Reference proteome</keyword>
<sequence>MDELGWLLLTFGSTVVVTNVALVLAVRSVYKRMRRNLAINGTTLRFRARLSSGPQREVLKLRVRLKETLDSGQAAIDLAVRNKGPRGELPQLFRRLQGEAARLDSQLQLLESERDFGVLAQMLPTARQRVDQVVQLVRRVRSAVGSGLEETSDDSLNALRSEVDREVTAVRAGMQELHELNGWGVLPKRTAAHPTPSQGWNTSIEHGGKT</sequence>
<evidence type="ECO:0000256" key="1">
    <source>
        <dbReference type="SAM" id="MobiDB-lite"/>
    </source>
</evidence>
<evidence type="ECO:0000313" key="4">
    <source>
        <dbReference type="Proteomes" id="UP000198867"/>
    </source>
</evidence>
<accession>A0A1I5CQS5</accession>
<gene>
    <name evidence="3" type="ORF">SAMN05216219_2493</name>
</gene>
<dbReference type="OrthoDB" id="5113113at2"/>
<feature type="transmembrane region" description="Helical" evidence="2">
    <location>
        <begin position="6"/>
        <end position="26"/>
    </location>
</feature>
<feature type="region of interest" description="Disordered" evidence="1">
    <location>
        <begin position="189"/>
        <end position="210"/>
    </location>
</feature>
<evidence type="ECO:0000313" key="3">
    <source>
        <dbReference type="EMBL" id="SFN89349.1"/>
    </source>
</evidence>
<evidence type="ECO:0000256" key="2">
    <source>
        <dbReference type="SAM" id="Phobius"/>
    </source>
</evidence>
<reference evidence="4" key="1">
    <citation type="submission" date="2016-10" db="EMBL/GenBank/DDBJ databases">
        <authorList>
            <person name="Varghese N."/>
            <person name="Submissions S."/>
        </authorList>
    </citation>
    <scope>NUCLEOTIDE SEQUENCE [LARGE SCALE GENOMIC DNA]</scope>
    <source>
        <strain evidence="4">CGMCC 1.11101</strain>
    </source>
</reference>
<dbReference type="AlphaFoldDB" id="A0A1I5CQS5"/>
<feature type="compositionally biased region" description="Polar residues" evidence="1">
    <location>
        <begin position="195"/>
        <end position="204"/>
    </location>
</feature>
<dbReference type="STRING" id="995034.SAMN05216219_2493"/>
<name>A0A1I5CQS5_9MICO</name>
<evidence type="ECO:0008006" key="5">
    <source>
        <dbReference type="Google" id="ProtNLM"/>
    </source>
</evidence>
<keyword evidence="2" id="KW-0472">Membrane</keyword>